<feature type="domain" description="Peptidoglycan binding-like" evidence="1">
    <location>
        <begin position="243"/>
        <end position="301"/>
    </location>
</feature>
<proteinExistence type="predicted"/>
<sequence>MSTFTIQQSTLQQLLRINQFQLSNPPQLVFVGIRGCIMTNPNDQDFHATQTLTLMDVNYINPRCTILQWRATDGQLAAFPASTVPNISLIKSAKAQGGVGTNCLITGYYKDYRKGFHKSGAPTGHEAFRQTEIQPIRRSGDDLDFDLDDRIEYDNPQDNIHCGWFDGINADSFSSAGCQVVMGFPKCERPGRDRNVGPWRVFHDNAYGITQSSFPYILLTGTELFNIVTGTPATRAKLRYGSSGPLVEKLQTVLKSKQFYEGEIDGDFGPRTMKAVITFQKNAFGNPGADGVVGAVTAEQLQLDLTM</sequence>
<accession>A0A3E1NEJ4</accession>
<dbReference type="InterPro" id="IPR002477">
    <property type="entry name" value="Peptidoglycan-bd-like"/>
</dbReference>
<dbReference type="InterPro" id="IPR036365">
    <property type="entry name" value="PGBD-like_sf"/>
</dbReference>
<organism evidence="2 3">
    <name type="scientific">Deminuibacter soli</name>
    <dbReference type="NCBI Taxonomy" id="2291815"/>
    <lineage>
        <taxon>Bacteria</taxon>
        <taxon>Pseudomonadati</taxon>
        <taxon>Bacteroidota</taxon>
        <taxon>Chitinophagia</taxon>
        <taxon>Chitinophagales</taxon>
        <taxon>Chitinophagaceae</taxon>
        <taxon>Deminuibacter</taxon>
    </lineage>
</organism>
<evidence type="ECO:0000313" key="3">
    <source>
        <dbReference type="Proteomes" id="UP000261284"/>
    </source>
</evidence>
<dbReference type="SUPFAM" id="SSF47090">
    <property type="entry name" value="PGBD-like"/>
    <property type="match status" value="1"/>
</dbReference>
<evidence type="ECO:0000313" key="2">
    <source>
        <dbReference type="EMBL" id="RFM26400.1"/>
    </source>
</evidence>
<dbReference type="AlphaFoldDB" id="A0A3E1NEJ4"/>
<dbReference type="OrthoDB" id="5623159at2"/>
<dbReference type="RefSeq" id="WP_116848953.1">
    <property type="nucleotide sequence ID" value="NZ_QTJU01000009.1"/>
</dbReference>
<reference evidence="2 3" key="1">
    <citation type="submission" date="2018-08" db="EMBL/GenBank/DDBJ databases">
        <title>Chitinophagaceae sp. K23C18032701, a novel bacterium isolated from forest soil.</title>
        <authorList>
            <person name="Wang C."/>
        </authorList>
    </citation>
    <scope>NUCLEOTIDE SEQUENCE [LARGE SCALE GENOMIC DNA]</scope>
    <source>
        <strain evidence="2 3">K23C18032701</strain>
    </source>
</reference>
<dbReference type="Pfam" id="PF01471">
    <property type="entry name" value="PG_binding_1"/>
    <property type="match status" value="1"/>
</dbReference>
<protein>
    <recommendedName>
        <fullName evidence="1">Peptidoglycan binding-like domain-containing protein</fullName>
    </recommendedName>
</protein>
<comment type="caution">
    <text evidence="2">The sequence shown here is derived from an EMBL/GenBank/DDBJ whole genome shotgun (WGS) entry which is preliminary data.</text>
</comment>
<evidence type="ECO:0000259" key="1">
    <source>
        <dbReference type="Pfam" id="PF01471"/>
    </source>
</evidence>
<dbReference type="Proteomes" id="UP000261284">
    <property type="component" value="Unassembled WGS sequence"/>
</dbReference>
<gene>
    <name evidence="2" type="ORF">DXN05_19410</name>
</gene>
<dbReference type="Gene3D" id="1.10.101.10">
    <property type="entry name" value="PGBD-like superfamily/PGBD"/>
    <property type="match status" value="1"/>
</dbReference>
<name>A0A3E1NEJ4_9BACT</name>
<keyword evidence="3" id="KW-1185">Reference proteome</keyword>
<dbReference type="EMBL" id="QTJU01000009">
    <property type="protein sequence ID" value="RFM26400.1"/>
    <property type="molecule type" value="Genomic_DNA"/>
</dbReference>
<dbReference type="InterPro" id="IPR036366">
    <property type="entry name" value="PGBDSf"/>
</dbReference>